<dbReference type="InterPro" id="IPR001279">
    <property type="entry name" value="Metallo-B-lactamas"/>
</dbReference>
<dbReference type="SUPFAM" id="SSF56281">
    <property type="entry name" value="Metallo-hydrolase/oxidoreductase"/>
    <property type="match status" value="1"/>
</dbReference>
<comment type="caution">
    <text evidence="2">The sequence shown here is derived from an EMBL/GenBank/DDBJ whole genome shotgun (WGS) entry which is preliminary data.</text>
</comment>
<reference evidence="2 3" key="1">
    <citation type="journal article" date="2021" name="Microb. Ecol.">
        <title>Candidatus Mesenet longicola: Novel Endosymbionts of Brontispa longissima that Induce Cytoplasmic Incompatibility.</title>
        <authorList>
            <person name="Takano S."/>
            <person name="Gotoh Y."/>
            <person name="Hayashi T."/>
        </authorList>
    </citation>
    <scope>NUCLEOTIDE SEQUENCE [LARGE SCALE GENOMIC DNA]</scope>
    <source>
        <strain evidence="2">L5</strain>
    </source>
</reference>
<dbReference type="Proteomes" id="UP000637906">
    <property type="component" value="Unassembled WGS sequence"/>
</dbReference>
<dbReference type="SMART" id="SM00849">
    <property type="entry name" value="Lactamase_B"/>
    <property type="match status" value="1"/>
</dbReference>
<organism evidence="2 3">
    <name type="scientific">Candidatus Mesenet longicola</name>
    <dbReference type="NCBI Taxonomy" id="1892558"/>
    <lineage>
        <taxon>Bacteria</taxon>
        <taxon>Pseudomonadati</taxon>
        <taxon>Pseudomonadota</taxon>
        <taxon>Alphaproteobacteria</taxon>
        <taxon>Rickettsiales</taxon>
        <taxon>Anaplasmataceae</taxon>
        <taxon>Candidatus Mesenet</taxon>
    </lineage>
</organism>
<evidence type="ECO:0000313" key="2">
    <source>
        <dbReference type="EMBL" id="GHM59446.1"/>
    </source>
</evidence>
<dbReference type="Gene3D" id="3.60.15.10">
    <property type="entry name" value="Ribonuclease Z/Hydroxyacylglutathione hydrolase-like"/>
    <property type="match status" value="1"/>
</dbReference>
<dbReference type="PANTHER" id="PTHR42663">
    <property type="entry name" value="HYDROLASE C777.06C-RELATED-RELATED"/>
    <property type="match status" value="1"/>
</dbReference>
<proteinExistence type="predicted"/>
<dbReference type="CDD" id="cd16279">
    <property type="entry name" value="metallo-hydrolase-like_MBL-fold"/>
    <property type="match status" value="1"/>
</dbReference>
<dbReference type="EMBL" id="BNGU01000014">
    <property type="protein sequence ID" value="GHM59446.1"/>
    <property type="molecule type" value="Genomic_DNA"/>
</dbReference>
<accession>A0A8J3HXN8</accession>
<dbReference type="InterPro" id="IPR036866">
    <property type="entry name" value="RibonucZ/Hydroxyglut_hydro"/>
</dbReference>
<sequence length="265" mass="29609">MKITILGCGPSVGIPTIGCKCDVCKSALSDSKNKRTRTSALIEHEGTIILIDSSPDFRMQAIANQIDSIDAVVYTHPHADHCAGITELSAIEPKGEKKTLPIYGSINTLTSVISSYPQLFIPNTPSNPWNKCHYLTINRIDYYKEWEIGSCKIVAFPQVHGNIISTGFIFNDLVAYCTDVKEFPQKSWEILKSKKNLTLILGCIGYQEATAHAHLDLCLNWVEQLSTKQVILTHMSHYIDYYKMNNELKTTPKIKAAYDGLVIEI</sequence>
<protein>
    <submittedName>
        <fullName evidence="2">MBL fold metallo-hydrolase</fullName>
    </submittedName>
</protein>
<gene>
    <name evidence="2" type="ORF">sL5_04390</name>
</gene>
<dbReference type="Pfam" id="PF12706">
    <property type="entry name" value="Lactamase_B_2"/>
    <property type="match status" value="1"/>
</dbReference>
<name>A0A8J3HXN8_9RICK</name>
<evidence type="ECO:0000313" key="3">
    <source>
        <dbReference type="Proteomes" id="UP000637906"/>
    </source>
</evidence>
<evidence type="ECO:0000259" key="1">
    <source>
        <dbReference type="SMART" id="SM00849"/>
    </source>
</evidence>
<keyword evidence="3" id="KW-1185">Reference proteome</keyword>
<feature type="domain" description="Metallo-beta-lactamase" evidence="1">
    <location>
        <begin position="36"/>
        <end position="234"/>
    </location>
</feature>
<dbReference type="PANTHER" id="PTHR42663:SF6">
    <property type="entry name" value="HYDROLASE C777.06C-RELATED"/>
    <property type="match status" value="1"/>
</dbReference>
<dbReference type="AlphaFoldDB" id="A0A8J3HXN8"/>